<evidence type="ECO:0000313" key="3">
    <source>
        <dbReference type="EMBL" id="UFW92231.1"/>
    </source>
</evidence>
<dbReference type="InterPro" id="IPR012349">
    <property type="entry name" value="Split_barrel_FMN-bd"/>
</dbReference>
<dbReference type="SUPFAM" id="SSF50475">
    <property type="entry name" value="FMN-binding split barrel"/>
    <property type="match status" value="1"/>
</dbReference>
<gene>
    <name evidence="3" type="ORF">BjapCC829_49855</name>
</gene>
<dbReference type="InterPro" id="IPR052174">
    <property type="entry name" value="Flavoredoxin"/>
</dbReference>
<dbReference type="PANTHER" id="PTHR43567:SF1">
    <property type="entry name" value="FLAVOREDOXIN"/>
    <property type="match status" value="1"/>
</dbReference>
<sequence length="218" mass="24104">MLAVRRNDGESYEIETIPFDPAIDYIGTPVVLISSLNENGSSNLAPMSSAWWLGWGCMLRLNSSSKATENLLPTSQCMLNLPSEGRVDPVARLALTTRSSPVRANKLLKRFRYVEDAFGLAGLTEVVSELVAAPRAFGPPVQLECEQDAVHEFGIGNPNIRAPKKAIQVAKRLVKEAAAGRQVIIFTHSRFFHQAVMEAAQDVKVRVREESWPRKFGQ</sequence>
<dbReference type="Gene3D" id="2.30.110.10">
    <property type="entry name" value="Electron Transport, Fmn-binding Protein, Chain A"/>
    <property type="match status" value="1"/>
</dbReference>
<accession>A0ABY3R2S0</accession>
<evidence type="ECO:0000256" key="2">
    <source>
        <dbReference type="ARBA" id="ARBA00022630"/>
    </source>
</evidence>
<proteinExistence type="predicted"/>
<reference evidence="3" key="1">
    <citation type="submission" date="2021-11" db="EMBL/GenBank/DDBJ databases">
        <title>Australian commercial rhizobial inoculants.</title>
        <authorList>
            <person name="Kohlmeier M.G."/>
            <person name="O'Hara G.W."/>
            <person name="Colombi E."/>
            <person name="Ramsay J.P."/>
            <person name="Terpolilli J."/>
        </authorList>
    </citation>
    <scope>NUCLEOTIDE SEQUENCE</scope>
    <source>
        <strain evidence="3">CC829</strain>
        <plasmid evidence="3">pCC829_3</plasmid>
    </source>
</reference>
<evidence type="ECO:0000256" key="1">
    <source>
        <dbReference type="ARBA" id="ARBA00001917"/>
    </source>
</evidence>
<name>A0ABY3R2S0_9BRAD</name>
<dbReference type="EMBL" id="CP088103">
    <property type="protein sequence ID" value="UFW92231.1"/>
    <property type="molecule type" value="Genomic_DNA"/>
</dbReference>
<organism evidence="3 4">
    <name type="scientific">Bradyrhizobium barranii</name>
    <dbReference type="NCBI Taxonomy" id="2992140"/>
    <lineage>
        <taxon>Bacteria</taxon>
        <taxon>Pseudomonadati</taxon>
        <taxon>Pseudomonadota</taxon>
        <taxon>Alphaproteobacteria</taxon>
        <taxon>Hyphomicrobiales</taxon>
        <taxon>Nitrobacteraceae</taxon>
        <taxon>Bradyrhizobium</taxon>
    </lineage>
</organism>
<geneLocation type="plasmid" evidence="3 4">
    <name>pCC829_3</name>
</geneLocation>
<dbReference type="Proteomes" id="UP001430990">
    <property type="component" value="Plasmid pCC829_3"/>
</dbReference>
<evidence type="ECO:0000313" key="4">
    <source>
        <dbReference type="Proteomes" id="UP001430990"/>
    </source>
</evidence>
<protein>
    <submittedName>
        <fullName evidence="3">Flavin reductase</fullName>
    </submittedName>
</protein>
<dbReference type="RefSeq" id="WP_231146020.1">
    <property type="nucleotide sequence ID" value="NZ_CP088103.1"/>
</dbReference>
<keyword evidence="3" id="KW-0614">Plasmid</keyword>
<keyword evidence="4" id="KW-1185">Reference proteome</keyword>
<keyword evidence="2" id="KW-0285">Flavoprotein</keyword>
<dbReference type="PANTHER" id="PTHR43567">
    <property type="entry name" value="FLAVOREDOXIN-RELATED-RELATED"/>
    <property type="match status" value="1"/>
</dbReference>
<comment type="cofactor">
    <cofactor evidence="1">
        <name>FMN</name>
        <dbReference type="ChEBI" id="CHEBI:58210"/>
    </cofactor>
</comment>